<sequence length="77" mass="8871">MKNYLKNWNFMRLFRLVLGVLIIMQGVHTGQWVFIPLGCLFSLMPLLNIGCCTTSGCSTPTSKTNKKQEQIEYEEVR</sequence>
<gene>
    <name evidence="2" type="ORF">CKY20_07500</name>
</gene>
<feature type="compositionally biased region" description="Basic and acidic residues" evidence="1">
    <location>
        <begin position="66"/>
        <end position="77"/>
    </location>
</feature>
<comment type="caution">
    <text evidence="2">The sequence shown here is derived from an EMBL/GenBank/DDBJ whole genome shotgun (WGS) entry which is preliminary data.</text>
</comment>
<name>A0A3A1YDT3_9FLAO</name>
<feature type="region of interest" description="Disordered" evidence="1">
    <location>
        <begin position="57"/>
        <end position="77"/>
    </location>
</feature>
<reference evidence="2 3" key="1">
    <citation type="submission" date="2017-08" db="EMBL/GenBank/DDBJ databases">
        <title>Capnocytophaga canis 17-158 assembly.</title>
        <authorList>
            <person name="Gulvik C.A."/>
        </authorList>
    </citation>
    <scope>NUCLEOTIDE SEQUENCE [LARGE SCALE GENOMIC DNA]</scope>
    <source>
        <strain evidence="2 3">17-158</strain>
    </source>
</reference>
<dbReference type="EMBL" id="NSDI01000006">
    <property type="protein sequence ID" value="RIY36322.1"/>
    <property type="molecule type" value="Genomic_DNA"/>
</dbReference>
<organism evidence="2 3">
    <name type="scientific">Capnocytophaga canis</name>
    <dbReference type="NCBI Taxonomy" id="1848903"/>
    <lineage>
        <taxon>Bacteria</taxon>
        <taxon>Pseudomonadati</taxon>
        <taxon>Bacteroidota</taxon>
        <taxon>Flavobacteriia</taxon>
        <taxon>Flavobacteriales</taxon>
        <taxon>Flavobacteriaceae</taxon>
        <taxon>Capnocytophaga</taxon>
    </lineage>
</organism>
<proteinExistence type="predicted"/>
<dbReference type="Proteomes" id="UP000265497">
    <property type="component" value="Unassembled WGS sequence"/>
</dbReference>
<dbReference type="RefSeq" id="WP_119652735.1">
    <property type="nucleotide sequence ID" value="NZ_WLVG01000001.1"/>
</dbReference>
<evidence type="ECO:0000256" key="1">
    <source>
        <dbReference type="SAM" id="MobiDB-lite"/>
    </source>
</evidence>
<dbReference type="AlphaFoldDB" id="A0A3A1YDT3"/>
<accession>A0A3A1YDT3</accession>
<protein>
    <recommendedName>
        <fullName evidence="4">DUF2892 domain-containing protein</fullName>
    </recommendedName>
</protein>
<evidence type="ECO:0000313" key="2">
    <source>
        <dbReference type="EMBL" id="RIY36322.1"/>
    </source>
</evidence>
<evidence type="ECO:0000313" key="3">
    <source>
        <dbReference type="Proteomes" id="UP000265497"/>
    </source>
</evidence>
<evidence type="ECO:0008006" key="4">
    <source>
        <dbReference type="Google" id="ProtNLM"/>
    </source>
</evidence>